<dbReference type="SUPFAM" id="SSF48179">
    <property type="entry name" value="6-phosphogluconate dehydrogenase C-terminal domain-like"/>
    <property type="match status" value="1"/>
</dbReference>
<sequence>MSRIAVMGTGAWGTAIALSLARCGDHDLTLWSHSSEVSETIAERGENAAFLAGFPIPKTICVTSKIEEALRAAEIVVSAMPSHHVRASYEQFAPLLRSGQMLVSATKGIEDETLLRMSEVIAQVLGQFDLSLPVGVLSGPSFAQEVAGGSPTAVTIASYDAALAVRIQREFGSQSLRLYTNDDVVGVELGGAVKNVIAIAAGIVSGLGLGHNSAAALITRGIAETTRLAIACGGHSETLSGLSGIGDLVLTCTGSLSRNRTVGIELGKGRKLAAILAGLHGKVAEGVRTTSAALGLARRHQVEMPITEQVAAILQEDKSPLEAMRELMSRPGRVE</sequence>
<evidence type="ECO:0000256" key="8">
    <source>
        <dbReference type="ARBA" id="ARBA00023264"/>
    </source>
</evidence>
<evidence type="ECO:0000256" key="9">
    <source>
        <dbReference type="ARBA" id="ARBA00052716"/>
    </source>
</evidence>
<feature type="binding site" evidence="13">
    <location>
        <position position="33"/>
    </location>
    <ligand>
        <name>NADPH</name>
        <dbReference type="ChEBI" id="CHEBI:57783"/>
    </ligand>
</feature>
<feature type="binding site" evidence="16">
    <location>
        <position position="143"/>
    </location>
    <ligand>
        <name>NAD(+)</name>
        <dbReference type="ChEBI" id="CHEBI:57540"/>
    </ligand>
</feature>
<evidence type="ECO:0000256" key="15">
    <source>
        <dbReference type="PIRSR" id="PIRSR000114-2"/>
    </source>
</evidence>
<keyword evidence="8 13" id="KW-1208">Phospholipid metabolism</keyword>
<evidence type="ECO:0000256" key="5">
    <source>
        <dbReference type="ARBA" id="ARBA00023027"/>
    </source>
</evidence>
<comment type="function">
    <text evidence="13">Catalyzes the reduction of the glycolytic intermediate dihydroxyacetone phosphate (DHAP) to sn-glycerol 3-phosphate (G3P), the key precursor for phospholipid synthesis.</text>
</comment>
<dbReference type="NCBIfam" id="NF000942">
    <property type="entry name" value="PRK00094.1-4"/>
    <property type="match status" value="1"/>
</dbReference>
<keyword evidence="6 13" id="KW-0443">Lipid metabolism</keyword>
<protein>
    <recommendedName>
        <fullName evidence="11 13">Glycerol-3-phosphate dehydrogenase [NAD(P)+]</fullName>
        <ecNumber evidence="10 13">1.1.1.94</ecNumber>
    </recommendedName>
    <alternativeName>
        <fullName evidence="13">NAD(P)(+)-dependent glycerol-3-phosphate dehydrogenase</fullName>
    </alternativeName>
    <alternativeName>
        <fullName evidence="12 13">NAD(P)H-dependent dihydroxyacetone-phosphate reductase</fullName>
    </alternativeName>
</protein>
<feature type="binding site" evidence="16">
    <location>
        <position position="258"/>
    </location>
    <ligand>
        <name>NAD(+)</name>
        <dbReference type="ChEBI" id="CHEBI:57540"/>
    </ligand>
</feature>
<feature type="binding site" evidence="13">
    <location>
        <position position="259"/>
    </location>
    <ligand>
        <name>sn-glycerol 3-phosphate</name>
        <dbReference type="ChEBI" id="CHEBI:57597"/>
    </ligand>
</feature>
<keyword evidence="7 13" id="KW-0594">Phospholipid biosynthesis</keyword>
<dbReference type="NCBIfam" id="NF000940">
    <property type="entry name" value="PRK00094.1-2"/>
    <property type="match status" value="1"/>
</dbReference>
<evidence type="ECO:0000256" key="11">
    <source>
        <dbReference type="ARBA" id="ARBA00069372"/>
    </source>
</evidence>
<evidence type="ECO:0000259" key="19">
    <source>
        <dbReference type="Pfam" id="PF07479"/>
    </source>
</evidence>
<comment type="catalytic activity">
    <reaction evidence="9">
        <text>sn-glycerol 3-phosphate + NADP(+) = dihydroxyacetone phosphate + NADPH + H(+)</text>
        <dbReference type="Rhea" id="RHEA:11096"/>
        <dbReference type="ChEBI" id="CHEBI:15378"/>
        <dbReference type="ChEBI" id="CHEBI:57597"/>
        <dbReference type="ChEBI" id="CHEBI:57642"/>
        <dbReference type="ChEBI" id="CHEBI:57783"/>
        <dbReference type="ChEBI" id="CHEBI:58349"/>
        <dbReference type="EC" id="1.1.1.94"/>
    </reaction>
    <physiologicalReaction direction="right-to-left" evidence="9">
        <dbReference type="Rhea" id="RHEA:11098"/>
    </physiologicalReaction>
</comment>
<keyword evidence="2 13" id="KW-0444">Lipid biosynthesis</keyword>
<evidence type="ECO:0000256" key="6">
    <source>
        <dbReference type="ARBA" id="ARBA00023098"/>
    </source>
</evidence>
<feature type="binding site" evidence="13">
    <location>
        <position position="143"/>
    </location>
    <ligand>
        <name>NADPH</name>
        <dbReference type="ChEBI" id="CHEBI:57783"/>
    </ligand>
</feature>
<dbReference type="PANTHER" id="PTHR11728:SF1">
    <property type="entry name" value="GLYCEROL-3-PHOSPHATE DEHYDROGENASE [NAD(+)] 2, CHLOROPLASTIC"/>
    <property type="match status" value="1"/>
</dbReference>
<dbReference type="InterPro" id="IPR011128">
    <property type="entry name" value="G3P_DH_NAD-dep_N"/>
</dbReference>
<comment type="subcellular location">
    <subcellularLocation>
        <location evidence="13">Cytoplasm</location>
    </subcellularLocation>
</comment>
<comment type="pathway">
    <text evidence="13">Membrane lipid metabolism; glycerophospholipid metabolism.</text>
</comment>
<feature type="binding site" evidence="15">
    <location>
        <position position="107"/>
    </location>
    <ligand>
        <name>substrate</name>
    </ligand>
</feature>
<feature type="binding site" evidence="13">
    <location>
        <position position="258"/>
    </location>
    <ligand>
        <name>sn-glycerol 3-phosphate</name>
        <dbReference type="ChEBI" id="CHEBI:57597"/>
    </ligand>
</feature>
<evidence type="ECO:0000256" key="4">
    <source>
        <dbReference type="ARBA" id="ARBA00023002"/>
    </source>
</evidence>
<comment type="caution">
    <text evidence="13">Lacks conserved residue(s) required for the propagation of feature annotation.</text>
</comment>
<evidence type="ECO:0000256" key="14">
    <source>
        <dbReference type="PIRSR" id="PIRSR000114-1"/>
    </source>
</evidence>
<keyword evidence="3 13" id="KW-0521">NADP</keyword>
<proteinExistence type="inferred from homology"/>
<dbReference type="GO" id="GO:0046168">
    <property type="term" value="P:glycerol-3-phosphate catabolic process"/>
    <property type="evidence" value="ECO:0007669"/>
    <property type="project" value="InterPro"/>
</dbReference>
<dbReference type="PIRSF" id="PIRSF000114">
    <property type="entry name" value="Glycerol-3-P_dh"/>
    <property type="match status" value="1"/>
</dbReference>
<gene>
    <name evidence="13" type="primary">gpsA</name>
    <name evidence="20" type="ORF">H7849_00800</name>
</gene>
<feature type="binding site" evidence="13">
    <location>
        <position position="285"/>
    </location>
    <ligand>
        <name>NADPH</name>
        <dbReference type="ChEBI" id="CHEBI:57783"/>
    </ligand>
</feature>
<feature type="binding site" evidence="13">
    <location>
        <position position="12"/>
    </location>
    <ligand>
        <name>NADPH</name>
        <dbReference type="ChEBI" id="CHEBI:57783"/>
    </ligand>
</feature>
<dbReference type="EC" id="1.1.1.94" evidence="10 13"/>
<dbReference type="PROSITE" id="PS00957">
    <property type="entry name" value="NAD_G3PDH"/>
    <property type="match status" value="1"/>
</dbReference>
<dbReference type="KEGG" id="adin:H7849_00800"/>
<dbReference type="AlphaFoldDB" id="A0A7G8BJ77"/>
<evidence type="ECO:0000313" key="20">
    <source>
        <dbReference type="EMBL" id="QNI32597.1"/>
    </source>
</evidence>
<dbReference type="Pfam" id="PF01210">
    <property type="entry name" value="NAD_Gly3P_dh_N"/>
    <property type="match status" value="1"/>
</dbReference>
<feature type="binding site" evidence="13">
    <location>
        <position position="247"/>
    </location>
    <ligand>
        <name>sn-glycerol 3-phosphate</name>
        <dbReference type="ChEBI" id="CHEBI:57597"/>
    </ligand>
</feature>
<feature type="binding site" evidence="16">
    <location>
        <begin position="8"/>
        <end position="13"/>
    </location>
    <ligand>
        <name>NAD(+)</name>
        <dbReference type="ChEBI" id="CHEBI:57540"/>
    </ligand>
</feature>
<name>A0A7G8BJ77_9BACT</name>
<dbReference type="GO" id="GO:0047952">
    <property type="term" value="F:glycerol-3-phosphate dehydrogenase [NAD(P)+] activity"/>
    <property type="evidence" value="ECO:0007669"/>
    <property type="project" value="UniProtKB-UniRule"/>
</dbReference>
<feature type="binding site" evidence="16">
    <location>
        <position position="282"/>
    </location>
    <ligand>
        <name>NAD(+)</name>
        <dbReference type="ChEBI" id="CHEBI:57540"/>
    </ligand>
</feature>
<evidence type="ECO:0000256" key="7">
    <source>
        <dbReference type="ARBA" id="ARBA00023209"/>
    </source>
</evidence>
<feature type="binding site" evidence="13">
    <location>
        <position position="141"/>
    </location>
    <ligand>
        <name>sn-glycerol 3-phosphate</name>
        <dbReference type="ChEBI" id="CHEBI:57597"/>
    </ligand>
</feature>
<evidence type="ECO:0000256" key="12">
    <source>
        <dbReference type="ARBA" id="ARBA00080511"/>
    </source>
</evidence>
<dbReference type="Pfam" id="PF07479">
    <property type="entry name" value="NAD_Gly3P_dh_C"/>
    <property type="match status" value="1"/>
</dbReference>
<evidence type="ECO:0000256" key="13">
    <source>
        <dbReference type="HAMAP-Rule" id="MF_00394"/>
    </source>
</evidence>
<dbReference type="FunFam" id="1.10.1040.10:FF:000001">
    <property type="entry name" value="Glycerol-3-phosphate dehydrogenase [NAD(P)+]"/>
    <property type="match status" value="1"/>
</dbReference>
<evidence type="ECO:0000256" key="16">
    <source>
        <dbReference type="PIRSR" id="PIRSR000114-3"/>
    </source>
</evidence>
<evidence type="ECO:0000256" key="10">
    <source>
        <dbReference type="ARBA" id="ARBA00066687"/>
    </source>
</evidence>
<dbReference type="FunFam" id="3.40.50.720:FF:000019">
    <property type="entry name" value="Glycerol-3-phosphate dehydrogenase [NAD(P)+]"/>
    <property type="match status" value="1"/>
</dbReference>
<dbReference type="GO" id="GO:0046167">
    <property type="term" value="P:glycerol-3-phosphate biosynthetic process"/>
    <property type="evidence" value="ECO:0007669"/>
    <property type="project" value="UniProtKB-UniRule"/>
</dbReference>
<dbReference type="InterPro" id="IPR006109">
    <property type="entry name" value="G3P_DH_NAD-dep_C"/>
</dbReference>
<feature type="binding site" evidence="13">
    <location>
        <position position="139"/>
    </location>
    <ligand>
        <name>sn-glycerol 3-phosphate</name>
        <dbReference type="ChEBI" id="CHEBI:57597"/>
    </ligand>
</feature>
<dbReference type="GO" id="GO:0005975">
    <property type="term" value="P:carbohydrate metabolic process"/>
    <property type="evidence" value="ECO:0007669"/>
    <property type="project" value="InterPro"/>
</dbReference>
<evidence type="ECO:0000256" key="2">
    <source>
        <dbReference type="ARBA" id="ARBA00022516"/>
    </source>
</evidence>
<feature type="domain" description="Glycerol-3-phosphate dehydrogenase NAD-dependent N-terminal" evidence="18">
    <location>
        <begin position="4"/>
        <end position="163"/>
    </location>
</feature>
<evidence type="ECO:0000259" key="18">
    <source>
        <dbReference type="Pfam" id="PF01210"/>
    </source>
</evidence>
<feature type="binding site" evidence="13">
    <location>
        <position position="258"/>
    </location>
    <ligand>
        <name>NADPH</name>
        <dbReference type="ChEBI" id="CHEBI:57783"/>
    </ligand>
</feature>
<dbReference type="InterPro" id="IPR006168">
    <property type="entry name" value="G3P_DH_NAD-dep"/>
</dbReference>
<dbReference type="GO" id="GO:0051287">
    <property type="term" value="F:NAD binding"/>
    <property type="evidence" value="ECO:0007669"/>
    <property type="project" value="InterPro"/>
</dbReference>
<dbReference type="Gene3D" id="1.10.1040.10">
    <property type="entry name" value="N-(1-d-carboxylethyl)-l-norvaline Dehydrogenase, domain 2"/>
    <property type="match status" value="1"/>
</dbReference>
<dbReference type="GO" id="GO:0005829">
    <property type="term" value="C:cytosol"/>
    <property type="evidence" value="ECO:0007669"/>
    <property type="project" value="TreeGrafter"/>
</dbReference>
<dbReference type="InterPro" id="IPR013328">
    <property type="entry name" value="6PGD_dom2"/>
</dbReference>
<organism evidence="20 21">
    <name type="scientific">Alloacidobacterium dinghuense</name>
    <dbReference type="NCBI Taxonomy" id="2763107"/>
    <lineage>
        <taxon>Bacteria</taxon>
        <taxon>Pseudomonadati</taxon>
        <taxon>Acidobacteriota</taxon>
        <taxon>Terriglobia</taxon>
        <taxon>Terriglobales</taxon>
        <taxon>Acidobacteriaceae</taxon>
        <taxon>Alloacidobacterium</taxon>
    </lineage>
</organism>
<feature type="binding site" evidence="13">
    <location>
        <position position="107"/>
    </location>
    <ligand>
        <name>sn-glycerol 3-phosphate</name>
        <dbReference type="ChEBI" id="CHEBI:57597"/>
    </ligand>
</feature>
<comment type="similarity">
    <text evidence="1 13 17">Belongs to the NAD-dependent glycerol-3-phosphate dehydrogenase family.</text>
</comment>
<reference evidence="20 21" key="1">
    <citation type="submission" date="2020-08" db="EMBL/GenBank/DDBJ databases">
        <title>Edaphobacter telluris sp. nov. and Acidobacterium dinghuensis sp. nov., two acidobacteria isolated from forest soil.</title>
        <authorList>
            <person name="Fu J."/>
            <person name="Qiu L."/>
        </authorList>
    </citation>
    <scope>NUCLEOTIDE SEQUENCE [LARGE SCALE GENOMIC DNA]</scope>
    <source>
        <strain evidence="20">4Y35</strain>
    </source>
</reference>
<feature type="binding site" evidence="13">
    <location>
        <position position="283"/>
    </location>
    <ligand>
        <name>NADPH</name>
        <dbReference type="ChEBI" id="CHEBI:57783"/>
    </ligand>
</feature>
<dbReference type="GO" id="GO:0006650">
    <property type="term" value="P:glycerophospholipid metabolic process"/>
    <property type="evidence" value="ECO:0007669"/>
    <property type="project" value="UniProtKB-UniRule"/>
</dbReference>
<feature type="binding site" evidence="15">
    <location>
        <begin position="258"/>
        <end position="259"/>
    </location>
    <ligand>
        <name>substrate</name>
    </ligand>
</feature>
<comment type="catalytic activity">
    <reaction evidence="13">
        <text>sn-glycerol 3-phosphate + NAD(+) = dihydroxyacetone phosphate + NADH + H(+)</text>
        <dbReference type="Rhea" id="RHEA:11092"/>
        <dbReference type="ChEBI" id="CHEBI:15378"/>
        <dbReference type="ChEBI" id="CHEBI:57540"/>
        <dbReference type="ChEBI" id="CHEBI:57597"/>
        <dbReference type="ChEBI" id="CHEBI:57642"/>
        <dbReference type="ChEBI" id="CHEBI:57945"/>
        <dbReference type="EC" id="1.1.1.94"/>
    </reaction>
</comment>
<keyword evidence="13" id="KW-0547">Nucleotide-binding</keyword>
<evidence type="ECO:0000256" key="17">
    <source>
        <dbReference type="RuleBase" id="RU000437"/>
    </source>
</evidence>
<keyword evidence="13" id="KW-0963">Cytoplasm</keyword>
<dbReference type="Proteomes" id="UP000515312">
    <property type="component" value="Chromosome"/>
</dbReference>
<accession>A0A7G8BJ77</accession>
<feature type="active site" description="Proton acceptor" evidence="13 14">
    <location>
        <position position="194"/>
    </location>
</feature>
<dbReference type="RefSeq" id="WP_186743551.1">
    <property type="nucleotide sequence ID" value="NZ_CP060394.1"/>
</dbReference>
<dbReference type="InterPro" id="IPR008927">
    <property type="entry name" value="6-PGluconate_DH-like_C_sf"/>
</dbReference>
<dbReference type="GO" id="GO:0008654">
    <property type="term" value="P:phospholipid biosynthetic process"/>
    <property type="evidence" value="ECO:0007669"/>
    <property type="project" value="UniProtKB-KW"/>
</dbReference>
<evidence type="ECO:0000256" key="3">
    <source>
        <dbReference type="ARBA" id="ARBA00022857"/>
    </source>
</evidence>
<dbReference type="SUPFAM" id="SSF51735">
    <property type="entry name" value="NAD(P)-binding Rossmann-fold domains"/>
    <property type="match status" value="1"/>
</dbReference>
<feature type="binding site" evidence="13">
    <location>
        <position position="257"/>
    </location>
    <ligand>
        <name>sn-glycerol 3-phosphate</name>
        <dbReference type="ChEBI" id="CHEBI:57597"/>
    </ligand>
</feature>
<feature type="domain" description="Glycerol-3-phosphate dehydrogenase NAD-dependent C-terminal" evidence="19">
    <location>
        <begin position="183"/>
        <end position="324"/>
    </location>
</feature>
<dbReference type="PRINTS" id="PR00077">
    <property type="entry name" value="GPDHDRGNASE"/>
</dbReference>
<dbReference type="HAMAP" id="MF_00394">
    <property type="entry name" value="NAD_Glyc3P_dehydrog"/>
    <property type="match status" value="1"/>
</dbReference>
<keyword evidence="21" id="KW-1185">Reference proteome</keyword>
<feature type="binding site" evidence="13">
    <location>
        <position position="107"/>
    </location>
    <ligand>
        <name>NADPH</name>
        <dbReference type="ChEBI" id="CHEBI:57783"/>
    </ligand>
</feature>
<dbReference type="InterPro" id="IPR036291">
    <property type="entry name" value="NAD(P)-bd_dom_sf"/>
</dbReference>
<dbReference type="PANTHER" id="PTHR11728">
    <property type="entry name" value="GLYCEROL-3-PHOSPHATE DEHYDROGENASE"/>
    <property type="match status" value="1"/>
</dbReference>
<evidence type="ECO:0000313" key="21">
    <source>
        <dbReference type="Proteomes" id="UP000515312"/>
    </source>
</evidence>
<dbReference type="Gene3D" id="3.40.50.720">
    <property type="entry name" value="NAD(P)-binding Rossmann-like Domain"/>
    <property type="match status" value="1"/>
</dbReference>
<evidence type="ECO:0000256" key="1">
    <source>
        <dbReference type="ARBA" id="ARBA00011009"/>
    </source>
</evidence>
<dbReference type="UniPathway" id="UPA00940"/>
<dbReference type="EMBL" id="CP060394">
    <property type="protein sequence ID" value="QNI32597.1"/>
    <property type="molecule type" value="Genomic_DNA"/>
</dbReference>
<keyword evidence="4 13" id="KW-0560">Oxidoreductase</keyword>
<feature type="binding site" evidence="13">
    <location>
        <position position="194"/>
    </location>
    <ligand>
        <name>sn-glycerol 3-phosphate</name>
        <dbReference type="ChEBI" id="CHEBI:57597"/>
    </ligand>
</feature>
<keyword evidence="5 13" id="KW-0520">NAD</keyword>